<sequence>MDDVLEHWGNIRTSQWSHDAQRHVDEFMDCAHGEGWEDEFFQALRERRSAMEEVQSSVQPEPQPDTNVNSGFMLQFEAAEVQHIIYIESDPSEAGSSDDNDDDDHIDDDQSIRYSSDISDILRNPDKYRVTMPGVPRPMEQNNEEYEYRDRPFSPVGRGSNEEGSGNDGDGID</sequence>
<gene>
    <name evidence="2" type="ORF">PBRASI_LOCUS11444</name>
</gene>
<proteinExistence type="predicted"/>
<dbReference type="EMBL" id="CAJVPI010005408">
    <property type="protein sequence ID" value="CAG8673820.1"/>
    <property type="molecule type" value="Genomic_DNA"/>
</dbReference>
<organism evidence="2 3">
    <name type="scientific">Paraglomus brasilianum</name>
    <dbReference type="NCBI Taxonomy" id="144538"/>
    <lineage>
        <taxon>Eukaryota</taxon>
        <taxon>Fungi</taxon>
        <taxon>Fungi incertae sedis</taxon>
        <taxon>Mucoromycota</taxon>
        <taxon>Glomeromycotina</taxon>
        <taxon>Glomeromycetes</taxon>
        <taxon>Paraglomerales</taxon>
        <taxon>Paraglomeraceae</taxon>
        <taxon>Paraglomus</taxon>
    </lineage>
</organism>
<dbReference type="Proteomes" id="UP000789739">
    <property type="component" value="Unassembled WGS sequence"/>
</dbReference>
<keyword evidence="3" id="KW-1185">Reference proteome</keyword>
<protein>
    <submittedName>
        <fullName evidence="2">8215_t:CDS:1</fullName>
    </submittedName>
</protein>
<comment type="caution">
    <text evidence="2">The sequence shown here is derived from an EMBL/GenBank/DDBJ whole genome shotgun (WGS) entry which is preliminary data.</text>
</comment>
<evidence type="ECO:0000313" key="3">
    <source>
        <dbReference type="Proteomes" id="UP000789739"/>
    </source>
</evidence>
<feature type="compositionally biased region" description="Acidic residues" evidence="1">
    <location>
        <begin position="96"/>
        <end position="109"/>
    </location>
</feature>
<evidence type="ECO:0000313" key="2">
    <source>
        <dbReference type="EMBL" id="CAG8673820.1"/>
    </source>
</evidence>
<name>A0A9N9EGB8_9GLOM</name>
<evidence type="ECO:0000256" key="1">
    <source>
        <dbReference type="SAM" id="MobiDB-lite"/>
    </source>
</evidence>
<reference evidence="2" key="1">
    <citation type="submission" date="2021-06" db="EMBL/GenBank/DDBJ databases">
        <authorList>
            <person name="Kallberg Y."/>
            <person name="Tangrot J."/>
            <person name="Rosling A."/>
        </authorList>
    </citation>
    <scope>NUCLEOTIDE SEQUENCE</scope>
    <source>
        <strain evidence="2">BR232B</strain>
    </source>
</reference>
<dbReference type="AlphaFoldDB" id="A0A9N9EGB8"/>
<feature type="region of interest" description="Disordered" evidence="1">
    <location>
        <begin position="85"/>
        <end position="173"/>
    </location>
</feature>
<accession>A0A9N9EGB8</accession>